<evidence type="ECO:0000256" key="2">
    <source>
        <dbReference type="ARBA" id="ARBA00023125"/>
    </source>
</evidence>
<keyword evidence="3" id="KW-0804">Transcription</keyword>
<dbReference type="PROSITE" id="PS00041">
    <property type="entry name" value="HTH_ARAC_FAMILY_1"/>
    <property type="match status" value="1"/>
</dbReference>
<evidence type="ECO:0000256" key="1">
    <source>
        <dbReference type="ARBA" id="ARBA00023015"/>
    </source>
</evidence>
<keyword evidence="1" id="KW-0805">Transcription regulation</keyword>
<dbReference type="InterPro" id="IPR050204">
    <property type="entry name" value="AraC_XylS_family_regulators"/>
</dbReference>
<feature type="region of interest" description="Disordered" evidence="4">
    <location>
        <begin position="1"/>
        <end position="24"/>
    </location>
</feature>
<evidence type="ECO:0000259" key="5">
    <source>
        <dbReference type="PROSITE" id="PS01124"/>
    </source>
</evidence>
<dbReference type="InterPro" id="IPR018062">
    <property type="entry name" value="HTH_AraC-typ_CS"/>
</dbReference>
<dbReference type="SUPFAM" id="SSF46689">
    <property type="entry name" value="Homeodomain-like"/>
    <property type="match status" value="1"/>
</dbReference>
<evidence type="ECO:0000256" key="3">
    <source>
        <dbReference type="ARBA" id="ARBA00023163"/>
    </source>
</evidence>
<evidence type="ECO:0000256" key="4">
    <source>
        <dbReference type="SAM" id="MobiDB-lite"/>
    </source>
</evidence>
<dbReference type="Proteomes" id="UP000662703">
    <property type="component" value="Unassembled WGS sequence"/>
</dbReference>
<accession>A0ABS0AN40</accession>
<dbReference type="Pfam" id="PF12833">
    <property type="entry name" value="HTH_18"/>
    <property type="match status" value="1"/>
</dbReference>
<comment type="caution">
    <text evidence="6">The sequence shown here is derived from an EMBL/GenBank/DDBJ whole genome shotgun (WGS) entry which is preliminary data.</text>
</comment>
<evidence type="ECO:0000313" key="6">
    <source>
        <dbReference type="EMBL" id="MBF5055557.1"/>
    </source>
</evidence>
<dbReference type="InterPro" id="IPR009057">
    <property type="entry name" value="Homeodomain-like_sf"/>
</dbReference>
<dbReference type="PRINTS" id="PR00032">
    <property type="entry name" value="HTHARAC"/>
</dbReference>
<reference evidence="6 7" key="1">
    <citation type="submission" date="2012-09" db="EMBL/GenBank/DDBJ databases">
        <title>Genome Sequence of alkane-degrading Bacterium Alcanivorax sp. 521-1.</title>
        <authorList>
            <person name="Lai Q."/>
            <person name="Shao Z."/>
        </authorList>
    </citation>
    <scope>NUCLEOTIDE SEQUENCE [LARGE SCALE GENOMIC DNA]</scope>
    <source>
        <strain evidence="6 7">521-1</strain>
    </source>
</reference>
<dbReference type="SMART" id="SM00342">
    <property type="entry name" value="HTH_ARAC"/>
    <property type="match status" value="1"/>
</dbReference>
<dbReference type="EMBL" id="ARXX01000008">
    <property type="protein sequence ID" value="MBF5055557.1"/>
    <property type="molecule type" value="Genomic_DNA"/>
</dbReference>
<dbReference type="InterPro" id="IPR020449">
    <property type="entry name" value="Tscrpt_reg_AraC-type_HTH"/>
</dbReference>
<evidence type="ECO:0000313" key="7">
    <source>
        <dbReference type="Proteomes" id="UP000662703"/>
    </source>
</evidence>
<name>A0ABS0AN40_9GAMM</name>
<keyword evidence="2" id="KW-0238">DNA-binding</keyword>
<protein>
    <submittedName>
        <fullName evidence="6">AraC family transcriptional regulator</fullName>
    </submittedName>
</protein>
<gene>
    <name evidence="6" type="ORF">Y5W_00851</name>
</gene>
<feature type="domain" description="HTH araC/xylS-type" evidence="5">
    <location>
        <begin position="220"/>
        <end position="321"/>
    </location>
</feature>
<dbReference type="PANTHER" id="PTHR46796">
    <property type="entry name" value="HTH-TYPE TRANSCRIPTIONAL ACTIVATOR RHAS-RELATED"/>
    <property type="match status" value="1"/>
</dbReference>
<dbReference type="InterPro" id="IPR035418">
    <property type="entry name" value="AraC-bd_2"/>
</dbReference>
<dbReference type="PROSITE" id="PS01124">
    <property type="entry name" value="HTH_ARAC_FAMILY_2"/>
    <property type="match status" value="1"/>
</dbReference>
<dbReference type="Gene3D" id="1.10.10.60">
    <property type="entry name" value="Homeodomain-like"/>
    <property type="match status" value="1"/>
</dbReference>
<dbReference type="PANTHER" id="PTHR46796:SF6">
    <property type="entry name" value="ARAC SUBFAMILY"/>
    <property type="match status" value="1"/>
</dbReference>
<proteinExistence type="predicted"/>
<organism evidence="6 7">
    <name type="scientific">Alloalcanivorax profundimaris</name>
    <dbReference type="NCBI Taxonomy" id="2735259"/>
    <lineage>
        <taxon>Bacteria</taxon>
        <taxon>Pseudomonadati</taxon>
        <taxon>Pseudomonadota</taxon>
        <taxon>Gammaproteobacteria</taxon>
        <taxon>Oceanospirillales</taxon>
        <taxon>Alcanivoracaceae</taxon>
        <taxon>Alloalcanivorax</taxon>
    </lineage>
</organism>
<dbReference type="InterPro" id="IPR018060">
    <property type="entry name" value="HTH_AraC"/>
</dbReference>
<dbReference type="Pfam" id="PF14525">
    <property type="entry name" value="AraC_binding_2"/>
    <property type="match status" value="1"/>
</dbReference>
<keyword evidence="7" id="KW-1185">Reference proteome</keyword>
<sequence length="325" mass="36051">MENAVESAVQALRSHTQPAPGNHQVIEGFRPWQNFVNCNFPWLEMSASKTQDFRADVQLCNFDHRAVAVIRSDSCQVRRTGFGARRAEEGLLKVMWQQNGRTAVEQDGRETLLHTGDVTICDTARPYQLAMEDHAQLAILMLPYEAIPGWERLSQRVCAHTLNDRTTARAALAAVMALLDQPGDGAGNASPVFQAVQMMLSALLHCATAPDKLSAATTLDVAHQHVLAHIDDPELSPDELAGALHVSRRALYRLFEEHQLTPGRFIRRVRLDAVREALAAPDNEHRSILEIALDYGFTDSASFSRAFKATFGVSPSEWRHSLPGR</sequence>